<feature type="compositionally biased region" description="Basic and acidic residues" evidence="1">
    <location>
        <begin position="698"/>
        <end position="718"/>
    </location>
</feature>
<evidence type="ECO:0000313" key="3">
    <source>
        <dbReference type="EMBL" id="PFH38138.1"/>
    </source>
</evidence>
<feature type="region of interest" description="Disordered" evidence="1">
    <location>
        <begin position="914"/>
        <end position="1159"/>
    </location>
</feature>
<feature type="region of interest" description="Disordered" evidence="1">
    <location>
        <begin position="1265"/>
        <end position="1330"/>
    </location>
</feature>
<feature type="compositionally biased region" description="Polar residues" evidence="1">
    <location>
        <begin position="2966"/>
        <end position="2978"/>
    </location>
</feature>
<protein>
    <submittedName>
        <fullName evidence="3">Uncharacterized protein</fullName>
    </submittedName>
</protein>
<reference evidence="3 4" key="1">
    <citation type="submission" date="2017-09" db="EMBL/GenBank/DDBJ databases">
        <title>Genome sequencing of Besnoitia besnoiti strain Bb-Ger1.</title>
        <authorList>
            <person name="Schares G."/>
            <person name="Venepally P."/>
            <person name="Lorenzi H.A."/>
        </authorList>
    </citation>
    <scope>NUCLEOTIDE SEQUENCE [LARGE SCALE GENOMIC DNA]</scope>
    <source>
        <strain evidence="3 4">Bb-Ger1</strain>
    </source>
</reference>
<feature type="compositionally biased region" description="Basic residues" evidence="1">
    <location>
        <begin position="614"/>
        <end position="628"/>
    </location>
</feature>
<feature type="compositionally biased region" description="Basic and acidic residues" evidence="1">
    <location>
        <begin position="1712"/>
        <end position="1727"/>
    </location>
</feature>
<dbReference type="PROSITE" id="PS51257">
    <property type="entry name" value="PROKAR_LIPOPROTEIN"/>
    <property type="match status" value="1"/>
</dbReference>
<dbReference type="OrthoDB" id="331941at2759"/>
<feature type="region of interest" description="Disordered" evidence="1">
    <location>
        <begin position="506"/>
        <end position="590"/>
    </location>
</feature>
<dbReference type="Proteomes" id="UP000224006">
    <property type="component" value="Chromosome I"/>
</dbReference>
<feature type="region of interest" description="Disordered" evidence="1">
    <location>
        <begin position="298"/>
        <end position="372"/>
    </location>
</feature>
<feature type="region of interest" description="Disordered" evidence="1">
    <location>
        <begin position="91"/>
        <end position="117"/>
    </location>
</feature>
<feature type="region of interest" description="Disordered" evidence="1">
    <location>
        <begin position="1863"/>
        <end position="2117"/>
    </location>
</feature>
<feature type="compositionally biased region" description="Low complexity" evidence="1">
    <location>
        <begin position="250"/>
        <end position="263"/>
    </location>
</feature>
<evidence type="ECO:0000313" key="4">
    <source>
        <dbReference type="Proteomes" id="UP000224006"/>
    </source>
</evidence>
<feature type="compositionally biased region" description="Gly residues" evidence="1">
    <location>
        <begin position="929"/>
        <end position="942"/>
    </location>
</feature>
<feature type="compositionally biased region" description="Basic and acidic residues" evidence="1">
    <location>
        <begin position="1087"/>
        <end position="1103"/>
    </location>
</feature>
<feature type="compositionally biased region" description="Low complexity" evidence="1">
    <location>
        <begin position="1229"/>
        <end position="1249"/>
    </location>
</feature>
<feature type="compositionally biased region" description="Polar residues" evidence="1">
    <location>
        <begin position="1938"/>
        <end position="1951"/>
    </location>
</feature>
<feature type="region of interest" description="Disordered" evidence="1">
    <location>
        <begin position="2381"/>
        <end position="2486"/>
    </location>
</feature>
<feature type="compositionally biased region" description="Low complexity" evidence="1">
    <location>
        <begin position="105"/>
        <end position="117"/>
    </location>
</feature>
<dbReference type="RefSeq" id="XP_029222147.1">
    <property type="nucleotide sequence ID" value="XM_029359234.1"/>
</dbReference>
<feature type="chain" id="PRO_5012156903" evidence="2">
    <location>
        <begin position="28"/>
        <end position="2984"/>
    </location>
</feature>
<dbReference type="KEGG" id="bbes:BESB_004790"/>
<feature type="compositionally biased region" description="Basic and acidic residues" evidence="1">
    <location>
        <begin position="2196"/>
        <end position="2209"/>
    </location>
</feature>
<feature type="compositionally biased region" description="Basic and acidic residues" evidence="1">
    <location>
        <begin position="1050"/>
        <end position="1065"/>
    </location>
</feature>
<feature type="compositionally biased region" description="Low complexity" evidence="1">
    <location>
        <begin position="655"/>
        <end position="670"/>
    </location>
</feature>
<feature type="region of interest" description="Disordered" evidence="1">
    <location>
        <begin position="609"/>
        <end position="730"/>
    </location>
</feature>
<feature type="compositionally biased region" description="Polar residues" evidence="1">
    <location>
        <begin position="2780"/>
        <end position="2789"/>
    </location>
</feature>
<evidence type="ECO:0000256" key="2">
    <source>
        <dbReference type="SAM" id="SignalP"/>
    </source>
</evidence>
<feature type="compositionally biased region" description="Low complexity" evidence="1">
    <location>
        <begin position="1188"/>
        <end position="1221"/>
    </location>
</feature>
<feature type="compositionally biased region" description="Basic and acidic residues" evidence="1">
    <location>
        <begin position="1582"/>
        <end position="1602"/>
    </location>
</feature>
<feature type="compositionally biased region" description="Low complexity" evidence="1">
    <location>
        <begin position="1963"/>
        <end position="1978"/>
    </location>
</feature>
<proteinExistence type="predicted"/>
<feature type="region of interest" description="Disordered" evidence="1">
    <location>
        <begin position="2196"/>
        <end position="2247"/>
    </location>
</feature>
<keyword evidence="2" id="KW-0732">Signal</keyword>
<feature type="region of interest" description="Disordered" evidence="1">
    <location>
        <begin position="1462"/>
        <end position="1764"/>
    </location>
</feature>
<keyword evidence="4" id="KW-1185">Reference proteome</keyword>
<feature type="compositionally biased region" description="Low complexity" evidence="1">
    <location>
        <begin position="2643"/>
        <end position="2655"/>
    </location>
</feature>
<feature type="compositionally biased region" description="Basic and acidic residues" evidence="1">
    <location>
        <begin position="1883"/>
        <end position="1899"/>
    </location>
</feature>
<feature type="compositionally biased region" description="Basic and acidic residues" evidence="1">
    <location>
        <begin position="1662"/>
        <end position="1675"/>
    </location>
</feature>
<feature type="region of interest" description="Disordered" evidence="1">
    <location>
        <begin position="1348"/>
        <end position="1393"/>
    </location>
</feature>
<organism evidence="3 4">
    <name type="scientific">Besnoitia besnoiti</name>
    <name type="common">Apicomplexan protozoan</name>
    <dbReference type="NCBI Taxonomy" id="94643"/>
    <lineage>
        <taxon>Eukaryota</taxon>
        <taxon>Sar</taxon>
        <taxon>Alveolata</taxon>
        <taxon>Apicomplexa</taxon>
        <taxon>Conoidasida</taxon>
        <taxon>Coccidia</taxon>
        <taxon>Eucoccidiorida</taxon>
        <taxon>Eimeriorina</taxon>
        <taxon>Sarcocystidae</taxon>
        <taxon>Besnoitia</taxon>
    </lineage>
</organism>
<feature type="region of interest" description="Disordered" evidence="1">
    <location>
        <begin position="248"/>
        <end position="275"/>
    </location>
</feature>
<feature type="compositionally biased region" description="Basic and acidic residues" evidence="1">
    <location>
        <begin position="1357"/>
        <end position="1370"/>
    </location>
</feature>
<feature type="compositionally biased region" description="Basic and acidic residues" evidence="1">
    <location>
        <begin position="2081"/>
        <end position="2104"/>
    </location>
</feature>
<accession>A0A2A9MHW5</accession>
<feature type="compositionally biased region" description="Low complexity" evidence="1">
    <location>
        <begin position="2002"/>
        <end position="2014"/>
    </location>
</feature>
<feature type="compositionally biased region" description="Low complexity" evidence="1">
    <location>
        <begin position="2441"/>
        <end position="2454"/>
    </location>
</feature>
<feature type="region of interest" description="Disordered" evidence="1">
    <location>
        <begin position="406"/>
        <end position="425"/>
    </location>
</feature>
<feature type="compositionally biased region" description="Low complexity" evidence="1">
    <location>
        <begin position="2030"/>
        <end position="2054"/>
    </location>
</feature>
<feature type="region of interest" description="Disordered" evidence="1">
    <location>
        <begin position="2627"/>
        <end position="2984"/>
    </location>
</feature>
<feature type="compositionally biased region" description="Basic and acidic residues" evidence="1">
    <location>
        <begin position="1988"/>
        <end position="2001"/>
    </location>
</feature>
<feature type="region of interest" description="Disordered" evidence="1">
    <location>
        <begin position="1188"/>
        <end position="1249"/>
    </location>
</feature>
<feature type="compositionally biased region" description="Basic and acidic residues" evidence="1">
    <location>
        <begin position="517"/>
        <end position="537"/>
    </location>
</feature>
<gene>
    <name evidence="3" type="ORF">BESB_004790</name>
</gene>
<feature type="compositionally biased region" description="Basic and acidic residues" evidence="1">
    <location>
        <begin position="339"/>
        <end position="353"/>
    </location>
</feature>
<dbReference type="GeneID" id="40305542"/>
<name>A0A2A9MHW5_BESBE</name>
<comment type="caution">
    <text evidence="3">The sequence shown here is derived from an EMBL/GenBank/DDBJ whole genome shotgun (WGS) entry which is preliminary data.</text>
</comment>
<feature type="compositionally biased region" description="Polar residues" evidence="1">
    <location>
        <begin position="1729"/>
        <end position="1753"/>
    </location>
</feature>
<evidence type="ECO:0000256" key="1">
    <source>
        <dbReference type="SAM" id="MobiDB-lite"/>
    </source>
</evidence>
<feature type="compositionally biased region" description="Basic and acidic residues" evidence="1">
    <location>
        <begin position="1002"/>
        <end position="1013"/>
    </location>
</feature>
<feature type="compositionally biased region" description="Basic and acidic residues" evidence="1">
    <location>
        <begin position="2055"/>
        <end position="2073"/>
    </location>
</feature>
<dbReference type="VEuPathDB" id="ToxoDB:BESB_004790"/>
<feature type="compositionally biased region" description="Gly residues" evidence="1">
    <location>
        <begin position="639"/>
        <end position="648"/>
    </location>
</feature>
<feature type="signal peptide" evidence="2">
    <location>
        <begin position="1"/>
        <end position="27"/>
    </location>
</feature>
<feature type="compositionally biased region" description="Basic and acidic residues" evidence="1">
    <location>
        <begin position="2409"/>
        <end position="2424"/>
    </location>
</feature>
<dbReference type="EMBL" id="NWUJ01000001">
    <property type="protein sequence ID" value="PFH38138.1"/>
    <property type="molecule type" value="Genomic_DNA"/>
</dbReference>
<feature type="compositionally biased region" description="Basic and acidic residues" evidence="1">
    <location>
        <begin position="1116"/>
        <end position="1128"/>
    </location>
</feature>
<sequence>MMACRRAGVPTGSSLLLYASAAGLTQACGLSASGSFPGRGLPASQEMASEAAYVDSAAVALSERPADNAGGSEGATGAFATPREARRFAESGTTALNEPDEDTFPPEGARRAPASRGAAEPACSDCVADSEGAATGAEGGADYIMSEKRKLWRRGFSRAACDSAQAIEERELGAFTDFGDACSSSALSRTTMNAVPNVMSGQAGTREEIPRAAVTPCSEIETNHAATCRRLSLPAASRIEHRRTVACARASPSPMPLASAASPDVGPRDRPAQDPASAAFSLGMTAGVYGAAAAPEPAADAGESGIRGRLGGAGKGRSPLAHQYVAGPEQGGADGSGSSREEGVPWEGRKRVEPPPQNRRSSRVALSAVDDTTPPQSLAWWKVCWLHAAGQESGLLGAPFPQPQSAAWPVNPRGESERSPAPARAAALSSREAESAAAAAGVWGGGSQRECAAGGGAACRAEGAACWGRSEGAREPDARELEEEVREDCAPALPCVNTYEEDEGDYPPVPFCFSEPSARRAGERAGEPRDLSPEARRSLSPPSRWRQHVQDQLSLEIPPPEWLRDPRSRTTHGGHASDTPTSGASPWSGRPPCSVGAGCFCAGDSAALETTHGLQKRRRGRSASRGRRTQGSPFSPGVSEGGGAADGGGAEERFPFPSRFPLRPDSSRLPVASCRRDPLEPRPGAESSGLAAGVPGEAGRRREGPGGRGARGEGEDAKGSPLCRNPGDSGASAPLWASFRASRRAADCGRPLGDRDGPPITVRDLVAPRLSECLCAFEGTCRACSRAKQGPSPLTQSASSGAPASSAAARREHAAAAFAAAAEELLIAEGLPPGSYTPAALGALGTADVSLGLIERFLGSLLGGDTRLGSLTAPGFHLAWLAYQFLRKTGASGWALVPARSPLPSKGRVLSGSAGLASLGPPHATQGKGARGSFGATTGGAAGVHAAAAAERGKRSLPSGAGKGEAAARSGGPAPVGGSLSRSAARAPQLKQRTASFPVAKEPQDPRGQKERAAAVASVSKSFETPAAGGGRAPGAVKLSEGAENATSEKGGKCKGERTDAEREGGATSSDRSLSLMEPNGDGTGTIEDRSCRVESQTKREGDVSAGDLRSGEAGAVKEESDATDKKGSKGRGAANHGRAGARRPETKKPFPPWQTTYGFADSEWPRFICGTIDRRWALQQCNLSVSVDLDASSSPPSPAGTAPPAASSARASSSPPLARGSSRKSPRRSSSVSAPSPASAASKSASSYPFAVSVAAARAVEARGDYGEGQGGGGTPSLAPISPAASLPSLPAASPPATAESPLPSQFQSHSADESPPRNPSLRSPLPAPGLAAQTLASSAARPGAVAAAASADAPQAEKRQGAAKGGERKKGKTQTHGSAAGGGARSAAHTPSSPCYEVAVQFEEFPYSAAEWMWPQAIRLPTALKPGLEIQVAIEVRGRFALWWADATVEGVSGSELSCRLRAAGRPPSSPSSERKSRDGPASSPGRNAGEARGVCGAAGEPTGGALSPTSNCRKRDRAAAAHQGDPQTPPSSTASPRVKTESSDEAVQSRAQGGRGEEDPEEACRDAKEASLGSTTQSPKKENAAEKDNRPQRAREEGHGAAPSPQRLRNAGLDAPAGRPLSSAAPSTVSGCHGEAQPCDEAGVHAEEAENGSTGATRVTKENEGSREDDASGRCLKRAKLEPAAGGRADRSSDAPREPMARSCGPSIDTHDQGDGERGEKDGYDQQGQTGTRTHSSSRCAKSTGTNKTPGSRGRPAKTAGARGAFLERLKSSHTYQIRHFAAPQVPVAAPLPHSWRLRPRPLNPDTDLHPGAVLCVSASAASLFLGLPSHHQHSQQPSPPYFMRDAVVHRVFFGTSRPSNVRAGRAEEATGRSESGLADGDHKGGSRADGSRPAEDGAGQLQPASRLPPEAWPVHETGAATHGVDPGPERESAKNTADASAQETPEVNASEAALSPPESGAAAPPLAVALGSPSETRRGRRRPRKDEECRREGERARAAAAASLAGAEVLRGSRTAPVTRRASRTLGSPAAAPSGAEGPLSLALAPPLSALRREKEALHGRRGAAEGRGADASSGGKKSEQKAGEEQEKMEKERSSDPSGERPQPAASYDGVKPEERVTYVHLYFPYGNQQRVVSVEQLLKFDCYRLPYDLHAHFPPESGQSVLRQARDFLWAVPRALPRVPSLTRAKREGLLRLSSGEKNRPLAHDGGGGSSAKAAGAQTRTASETAASKAPSAAVSEGMTEKEVWDELTTAPTREWRVSPPFCVIYAALEDSPFRMPQHLQLLKLLQPELDLDALALGTWRLRFPQWTPPSALPGRLERPAGFSHHRQASSPLLPCLLHHPSEGPPAPWALTVSLPAWRRKGLWTPYGMDLSAASTPLPPSPREAASAAACVPGSAISQRESSASRDEARLDTRKIPRSEPFVHGPLAEPKGETNRAASASNTASRTSGKGLLPSSQAALRSLPPGDYSGKTKAWRPAKGMTSHRLGLASSPSWLPSCLPPAGTSASYPLSLSAAGEGDRTDSARLFEAELGEIMASGVLPWARVESLEGTELDASGQWTSSALFLYEKLLFARWSQRRRVLTANAGKATAALRFSAPYSSESEEIVAPMRPQWSEFSLPSDFEEEEQPEPVAVRSAGPCAGAAAPPAGTRGNCAGSADASPRTSERPLRHPSPQSRVGGQTGAAAPDRRLPRSTPGRVAAGKPDGGAPGGSRLAAENSRVGPAARKPPTPAAATADHGETALAFSRRPRPVRVTAGVPAADRDRGELLVNGAHGQQASSPQTGRVRVFRDPEPPHPIFWDTETDEPPSRLPLLGCPVPDAHPGPSQRRGHLEEEDELPLRDQSRADPTAGAPYDFGDSGRLSRAEDLPPLSPEETGLPRPASVSPISTEKPPCKRLLMDSNAQEGAEAAGVDALSNTKNARQRRVEPAGVCAGGRSPPRELAASQRAPNEEGTPAEALTSDQSLETATTGAESALHC</sequence>
<feature type="compositionally biased region" description="Basic and acidic residues" evidence="1">
    <location>
        <begin position="1691"/>
        <end position="1703"/>
    </location>
</feature>
<feature type="compositionally biased region" description="Low complexity" evidence="1">
    <location>
        <begin position="1277"/>
        <end position="1306"/>
    </location>
</feature>